<proteinExistence type="predicted"/>
<evidence type="ECO:0000313" key="3">
    <source>
        <dbReference type="Proteomes" id="UP000029448"/>
    </source>
</evidence>
<protein>
    <submittedName>
        <fullName evidence="2">Uncharacterized protein</fullName>
    </submittedName>
</protein>
<dbReference type="STRING" id="104102.AtDm6_2022"/>
<evidence type="ECO:0000313" key="2">
    <source>
        <dbReference type="EMBL" id="KGB22787.1"/>
    </source>
</evidence>
<comment type="caution">
    <text evidence="2">The sequence shown here is derived from an EMBL/GenBank/DDBJ whole genome shotgun (WGS) entry which is preliminary data.</text>
</comment>
<feature type="region of interest" description="Disordered" evidence="1">
    <location>
        <begin position="1"/>
        <end position="21"/>
    </location>
</feature>
<feature type="compositionally biased region" description="Polar residues" evidence="1">
    <location>
        <begin position="7"/>
        <end position="20"/>
    </location>
</feature>
<evidence type="ECO:0000256" key="1">
    <source>
        <dbReference type="SAM" id="MobiDB-lite"/>
    </source>
</evidence>
<keyword evidence="3" id="KW-1185">Reference proteome</keyword>
<sequence>MEPGLSSPLQSKAATVQPSGVRTLLPEPDQVKRKHTLHHCPL</sequence>
<accession>A0A094YN79</accession>
<dbReference type="EMBL" id="JOKM01000072">
    <property type="protein sequence ID" value="KGB22787.1"/>
    <property type="molecule type" value="Genomic_DNA"/>
</dbReference>
<gene>
    <name evidence="2" type="ORF">AtDm6_2022</name>
</gene>
<dbReference type="AlphaFoldDB" id="A0A094YN79"/>
<name>A0A094YN79_9PROT</name>
<dbReference type="PATRIC" id="fig|104102.7.peg.1998"/>
<reference evidence="2 3" key="1">
    <citation type="submission" date="2014-06" db="EMBL/GenBank/DDBJ databases">
        <title>Functional and comparative genomic analyses of the Drosophila gut microbiota identify candidate symbiosis factors.</title>
        <authorList>
            <person name="Newell P.D."/>
            <person name="Chaston J.M."/>
            <person name="Douglas A.E."/>
        </authorList>
    </citation>
    <scope>NUCLEOTIDE SEQUENCE [LARGE SCALE GENOMIC DNA]</scope>
    <source>
        <strain evidence="2 3">DmCS_006</strain>
    </source>
</reference>
<organism evidence="2 3">
    <name type="scientific">Acetobacter tropicalis</name>
    <dbReference type="NCBI Taxonomy" id="104102"/>
    <lineage>
        <taxon>Bacteria</taxon>
        <taxon>Pseudomonadati</taxon>
        <taxon>Pseudomonadota</taxon>
        <taxon>Alphaproteobacteria</taxon>
        <taxon>Acetobacterales</taxon>
        <taxon>Acetobacteraceae</taxon>
        <taxon>Acetobacter</taxon>
    </lineage>
</organism>
<dbReference type="Proteomes" id="UP000029448">
    <property type="component" value="Unassembled WGS sequence"/>
</dbReference>